<sequence length="840" mass="90616">MNTTPDCAAAAPPCPPPAGPAGPAIDYLAKDYESFRRLLLDRFALTMPDWSEQHAPDLGVTLVELLAYAGDRLSYQQDAVATEAYLDTARLRTSVRRHARLVGYPMHEGCAARTFVCVETEDDLALSPKDLVFAAVPPERLPGQGAAIPPEDLRARAQVCFRPLQSRRIHLRPGHNRIELRTRGGEECRLPAGTTEATLRDQWTGKDGTERLLHLVPGDVIVLEEERGPGTGALADADPAHRQAVRLTRVTPGVDPLGDTPVVEIAWAAEDALTFPLCVSARSGPDCENRQVAVARGNTVLVEHGLLNTWGTGAQGERFTVPAGPGALPRDCTPPAFGCPDPDPAPPPAPPFVHTLKGKDITRSAPFPAPAAIAAAQAQALAAFPERARRRIRGLRDTPGPLPDDDRAFLDTLFGPTATEGLYADQDPGRALDGLLSRFDHLLAARLRRLDTLIRQARSGRVLGSEDIGWEIRQTWGEDAWKTIDPAHPALHGPACHALRTDPRRALPVLAVRADDTQPHRAGATDPPGTEWTPRRDLLSSGPRDRHMVPETDDEGTTSLRFGDGRSGAAPLPGTALTARYGVGNGHAGNIGAEAINRVAFRSTTTAPRITRIRNPLPATGGTGPEPVDTVRRLAPREPFQQLRRAVTAEDYAALAARRPGVQRTAATLRWTGSWYEADIAVDALGAAQAPPHLLDDVRQTMHRYRRIGYDVVTGPAVTAPLDLRLAVQVEPAFITAHVRQDLLRTLRPGRLPDGRPGFFDPDALTFGTPVRISRIIATALAVPGVRCAQVTLLRRHGDTGAELPPSGVLAVRPLEIPRLDDDPAHPEHGRLTLVMEGGR</sequence>
<organism evidence="2 3">
    <name type="scientific">Streptomyces klenkii</name>
    <dbReference type="NCBI Taxonomy" id="1420899"/>
    <lineage>
        <taxon>Bacteria</taxon>
        <taxon>Bacillati</taxon>
        <taxon>Actinomycetota</taxon>
        <taxon>Actinomycetes</taxon>
        <taxon>Kitasatosporales</taxon>
        <taxon>Streptomycetaceae</taxon>
        <taxon>Streptomyces</taxon>
    </lineage>
</organism>
<dbReference type="NCBIfam" id="TIGR02243">
    <property type="entry name" value="putative baseplate assembly protein"/>
    <property type="match status" value="1"/>
</dbReference>
<dbReference type="EMBL" id="RBAM01000001">
    <property type="protein sequence ID" value="RKN77279.1"/>
    <property type="molecule type" value="Genomic_DNA"/>
</dbReference>
<name>A0A3B0BYV0_9ACTN</name>
<evidence type="ECO:0000256" key="1">
    <source>
        <dbReference type="SAM" id="MobiDB-lite"/>
    </source>
</evidence>
<reference evidence="2 3" key="1">
    <citation type="journal article" date="2015" name="Antonie Van Leeuwenhoek">
        <title>Streptomyces klenkii sp. nov., isolated from deep marine sediment.</title>
        <authorList>
            <person name="Veyisoglu A."/>
            <person name="Sahin N."/>
        </authorList>
    </citation>
    <scope>NUCLEOTIDE SEQUENCE [LARGE SCALE GENOMIC DNA]</scope>
    <source>
        <strain evidence="2 3">KCTC 29202</strain>
    </source>
</reference>
<keyword evidence="3" id="KW-1185">Reference proteome</keyword>
<dbReference type="OrthoDB" id="9027184at2"/>
<dbReference type="Proteomes" id="UP000270343">
    <property type="component" value="Unassembled WGS sequence"/>
</dbReference>
<gene>
    <name evidence="2" type="ORF">D7231_00590</name>
</gene>
<accession>A0A3B0BYV0</accession>
<proteinExistence type="predicted"/>
<dbReference type="InterPro" id="IPR011749">
    <property type="entry name" value="CHP02243"/>
</dbReference>
<evidence type="ECO:0000313" key="3">
    <source>
        <dbReference type="Proteomes" id="UP000270343"/>
    </source>
</evidence>
<feature type="region of interest" description="Disordered" evidence="1">
    <location>
        <begin position="516"/>
        <end position="568"/>
    </location>
</feature>
<dbReference type="AlphaFoldDB" id="A0A3B0BYV0"/>
<dbReference type="RefSeq" id="WP_120752894.1">
    <property type="nucleotide sequence ID" value="NZ_RBAM01000001.1"/>
</dbReference>
<comment type="caution">
    <text evidence="2">The sequence shown here is derived from an EMBL/GenBank/DDBJ whole genome shotgun (WGS) entry which is preliminary data.</text>
</comment>
<feature type="compositionally biased region" description="Basic and acidic residues" evidence="1">
    <location>
        <begin position="533"/>
        <end position="550"/>
    </location>
</feature>
<evidence type="ECO:0000313" key="2">
    <source>
        <dbReference type="EMBL" id="RKN77279.1"/>
    </source>
</evidence>
<protein>
    <submittedName>
        <fullName evidence="2">Putative baseplate assembly protein</fullName>
    </submittedName>
</protein>